<protein>
    <submittedName>
        <fullName evidence="2">Uncharacterized protein</fullName>
    </submittedName>
</protein>
<name>A0A139AXW3_GONPJ</name>
<reference evidence="2 3" key="1">
    <citation type="journal article" date="2015" name="Genome Biol. Evol.">
        <title>Phylogenomic analyses indicate that early fungi evolved digesting cell walls of algal ancestors of land plants.</title>
        <authorList>
            <person name="Chang Y."/>
            <person name="Wang S."/>
            <person name="Sekimoto S."/>
            <person name="Aerts A.L."/>
            <person name="Choi C."/>
            <person name="Clum A."/>
            <person name="LaButti K.M."/>
            <person name="Lindquist E.A."/>
            <person name="Yee Ngan C."/>
            <person name="Ohm R.A."/>
            <person name="Salamov A.A."/>
            <person name="Grigoriev I.V."/>
            <person name="Spatafora J.W."/>
            <person name="Berbee M.L."/>
        </authorList>
    </citation>
    <scope>NUCLEOTIDE SEQUENCE [LARGE SCALE GENOMIC DNA]</scope>
    <source>
        <strain evidence="2 3">JEL478</strain>
    </source>
</reference>
<dbReference type="Proteomes" id="UP000070544">
    <property type="component" value="Unassembled WGS sequence"/>
</dbReference>
<accession>A0A139AXW3</accession>
<organism evidence="2 3">
    <name type="scientific">Gonapodya prolifera (strain JEL478)</name>
    <name type="common">Monoblepharis prolifera</name>
    <dbReference type="NCBI Taxonomy" id="1344416"/>
    <lineage>
        <taxon>Eukaryota</taxon>
        <taxon>Fungi</taxon>
        <taxon>Fungi incertae sedis</taxon>
        <taxon>Chytridiomycota</taxon>
        <taxon>Chytridiomycota incertae sedis</taxon>
        <taxon>Monoblepharidomycetes</taxon>
        <taxon>Monoblepharidales</taxon>
        <taxon>Gonapodyaceae</taxon>
        <taxon>Gonapodya</taxon>
    </lineage>
</organism>
<evidence type="ECO:0000313" key="2">
    <source>
        <dbReference type="EMBL" id="KXS21591.1"/>
    </source>
</evidence>
<evidence type="ECO:0000256" key="1">
    <source>
        <dbReference type="SAM" id="MobiDB-lite"/>
    </source>
</evidence>
<dbReference type="EMBL" id="KQ965732">
    <property type="protein sequence ID" value="KXS21591.1"/>
    <property type="molecule type" value="Genomic_DNA"/>
</dbReference>
<feature type="region of interest" description="Disordered" evidence="1">
    <location>
        <begin position="104"/>
        <end position="126"/>
    </location>
</feature>
<gene>
    <name evidence="2" type="ORF">M427DRAFT_274377</name>
</gene>
<dbReference type="AlphaFoldDB" id="A0A139AXW3"/>
<proteinExistence type="predicted"/>
<keyword evidence="3" id="KW-1185">Reference proteome</keyword>
<sequence length="230" mass="22811">MLGQLSSLERASGAALSPVSILVSREVVVEALGPVQGLPAAPSKATDTAPVRLKLAPAKKAAGVGAVVNVDTLRDALAEDAIPDNLSESDSQAGMVNPHSVALTSRTAGSSAGRSTPPVGAGGAVLGVNGTASDHLSAPGSVGSLGSRKLGKPALSAEALNVLNALAPSPGAPQLRTRLGIPNGVVSATSLATTEEMELVMKKTTVQVQPVTIPNMEVSGSNGGRPPLMI</sequence>
<feature type="compositionally biased region" description="Polar residues" evidence="1">
    <location>
        <begin position="104"/>
        <end position="114"/>
    </location>
</feature>
<evidence type="ECO:0000313" key="3">
    <source>
        <dbReference type="Proteomes" id="UP000070544"/>
    </source>
</evidence>